<gene>
    <name evidence="7" type="ORF">SAMN05421833_11434</name>
</gene>
<dbReference type="PANTHER" id="PTHR21266">
    <property type="entry name" value="IRON-SULFUR DOMAIN CONTAINING PROTEIN"/>
    <property type="match status" value="1"/>
</dbReference>
<dbReference type="EMBL" id="FTNI01000014">
    <property type="protein sequence ID" value="SIR73156.1"/>
    <property type="molecule type" value="Genomic_DNA"/>
</dbReference>
<dbReference type="GO" id="GO:0046872">
    <property type="term" value="F:metal ion binding"/>
    <property type="evidence" value="ECO:0007669"/>
    <property type="project" value="UniProtKB-KW"/>
</dbReference>
<protein>
    <submittedName>
        <fullName evidence="7">Rieske [2Fe-2S] domain-containing protein</fullName>
    </submittedName>
</protein>
<dbReference type="Proteomes" id="UP000186096">
    <property type="component" value="Unassembled WGS sequence"/>
</dbReference>
<organism evidence="7 8">
    <name type="scientific">Microbispora rosea</name>
    <dbReference type="NCBI Taxonomy" id="58117"/>
    <lineage>
        <taxon>Bacteria</taxon>
        <taxon>Bacillati</taxon>
        <taxon>Actinomycetota</taxon>
        <taxon>Actinomycetes</taxon>
        <taxon>Streptosporangiales</taxon>
        <taxon>Streptosporangiaceae</taxon>
        <taxon>Microbispora</taxon>
    </lineage>
</organism>
<dbReference type="GO" id="GO:0016705">
    <property type="term" value="F:oxidoreductase activity, acting on paired donors, with incorporation or reduction of molecular oxygen"/>
    <property type="evidence" value="ECO:0007669"/>
    <property type="project" value="UniProtKB-ARBA"/>
</dbReference>
<dbReference type="SUPFAM" id="SSF55961">
    <property type="entry name" value="Bet v1-like"/>
    <property type="match status" value="1"/>
</dbReference>
<dbReference type="Gene3D" id="3.90.380.10">
    <property type="entry name" value="Naphthalene 1,2-dioxygenase Alpha Subunit, Chain A, domain 1"/>
    <property type="match status" value="1"/>
</dbReference>
<proteinExistence type="predicted"/>
<dbReference type="GO" id="GO:0005737">
    <property type="term" value="C:cytoplasm"/>
    <property type="evidence" value="ECO:0007669"/>
    <property type="project" value="TreeGrafter"/>
</dbReference>
<accession>A0A1N7DBD9</accession>
<evidence type="ECO:0000313" key="8">
    <source>
        <dbReference type="Proteomes" id="UP000186096"/>
    </source>
</evidence>
<keyword evidence="3" id="KW-0560">Oxidoreductase</keyword>
<evidence type="ECO:0000259" key="6">
    <source>
        <dbReference type="PROSITE" id="PS51296"/>
    </source>
</evidence>
<evidence type="ECO:0000256" key="3">
    <source>
        <dbReference type="ARBA" id="ARBA00023002"/>
    </source>
</evidence>
<dbReference type="Gene3D" id="2.102.10.10">
    <property type="entry name" value="Rieske [2Fe-2S] iron-sulphur domain"/>
    <property type="match status" value="1"/>
</dbReference>
<keyword evidence="4" id="KW-0408">Iron</keyword>
<sequence length="309" mass="33427">MIGKVHTGWYLLAFEEELAEGLNPLMLGGRRLLAVREGSRVRVFDGLCPHRGAALGHGGTLDGDCVICPFHGKRVALGDTARRWSVAEHAVERAGAAVFVRLSSDDDRGFQRAIKEVADGNIVVSAVIQPVAVPSEYVVENAFDAEHFHQVHLVPRVIGMRVSPGPDGEMAIEGEFRTKAPPWERERRLDFASRFYARAFSPNLVMTELGTADAPYTIITGAVPTPDGCVGRVAIALPPERADALDALVHGARYAFEQDRVVWDHLDPDAPQRYDAADRPVLAFRRFCATFGAVPPAGTASAAVTGEPA</sequence>
<dbReference type="InterPro" id="IPR036922">
    <property type="entry name" value="Rieske_2Fe-2S_sf"/>
</dbReference>
<evidence type="ECO:0000313" key="7">
    <source>
        <dbReference type="EMBL" id="SIR73156.1"/>
    </source>
</evidence>
<keyword evidence="2" id="KW-0479">Metal-binding</keyword>
<dbReference type="SUPFAM" id="SSF50022">
    <property type="entry name" value="ISP domain"/>
    <property type="match status" value="1"/>
</dbReference>
<dbReference type="OrthoDB" id="5243643at2"/>
<dbReference type="PANTHER" id="PTHR21266:SF60">
    <property type="entry name" value="3-KETOSTEROID-9-ALPHA-MONOOXYGENASE, OXYGENASE COMPONENT"/>
    <property type="match status" value="1"/>
</dbReference>
<keyword evidence="1" id="KW-0001">2Fe-2S</keyword>
<name>A0A1N7DBD9_9ACTN</name>
<dbReference type="PROSITE" id="PS51296">
    <property type="entry name" value="RIESKE"/>
    <property type="match status" value="1"/>
</dbReference>
<feature type="domain" description="Rieske" evidence="6">
    <location>
        <begin position="9"/>
        <end position="100"/>
    </location>
</feature>
<reference evidence="8" key="1">
    <citation type="submission" date="2017-01" db="EMBL/GenBank/DDBJ databases">
        <authorList>
            <person name="Varghese N."/>
            <person name="Submissions S."/>
        </authorList>
    </citation>
    <scope>NUCLEOTIDE SEQUENCE [LARGE SCALE GENOMIC DNA]</scope>
    <source>
        <strain evidence="8">ATCC 12950</strain>
    </source>
</reference>
<evidence type="ECO:0000256" key="2">
    <source>
        <dbReference type="ARBA" id="ARBA00022723"/>
    </source>
</evidence>
<dbReference type="GO" id="GO:0051537">
    <property type="term" value="F:2 iron, 2 sulfur cluster binding"/>
    <property type="evidence" value="ECO:0007669"/>
    <property type="project" value="UniProtKB-KW"/>
</dbReference>
<dbReference type="GO" id="GO:0004497">
    <property type="term" value="F:monooxygenase activity"/>
    <property type="evidence" value="ECO:0007669"/>
    <property type="project" value="UniProtKB-ARBA"/>
</dbReference>
<dbReference type="RefSeq" id="WP_076436771.1">
    <property type="nucleotide sequence ID" value="NZ_FTNI01000014.1"/>
</dbReference>
<keyword evidence="5" id="KW-0411">Iron-sulfur</keyword>
<dbReference type="STRING" id="58117.SAMN05421833_11434"/>
<keyword evidence="8" id="KW-1185">Reference proteome</keyword>
<dbReference type="InterPro" id="IPR017941">
    <property type="entry name" value="Rieske_2Fe-2S"/>
</dbReference>
<dbReference type="AlphaFoldDB" id="A0A1N7DBD9"/>
<dbReference type="InterPro" id="IPR050584">
    <property type="entry name" value="Cholesterol_7-desaturase"/>
</dbReference>
<evidence type="ECO:0000256" key="1">
    <source>
        <dbReference type="ARBA" id="ARBA00022714"/>
    </source>
</evidence>
<evidence type="ECO:0000256" key="5">
    <source>
        <dbReference type="ARBA" id="ARBA00023014"/>
    </source>
</evidence>
<evidence type="ECO:0000256" key="4">
    <source>
        <dbReference type="ARBA" id="ARBA00023004"/>
    </source>
</evidence>
<dbReference type="Pfam" id="PF00355">
    <property type="entry name" value="Rieske"/>
    <property type="match status" value="1"/>
</dbReference>